<proteinExistence type="predicted"/>
<name>A0A9E7MWB3_THEAG</name>
<dbReference type="Proteomes" id="UP001055732">
    <property type="component" value="Chromosome"/>
</dbReference>
<dbReference type="EMBL" id="CP099582">
    <property type="protein sequence ID" value="USS39994.1"/>
    <property type="molecule type" value="Genomic_DNA"/>
</dbReference>
<keyword evidence="2" id="KW-1185">Reference proteome</keyword>
<evidence type="ECO:0000313" key="2">
    <source>
        <dbReference type="Proteomes" id="UP001055732"/>
    </source>
</evidence>
<accession>A0A9E7MWB3</accession>
<organism evidence="1 2">
    <name type="scientific">Thermococcus aggregans</name>
    <dbReference type="NCBI Taxonomy" id="110163"/>
    <lineage>
        <taxon>Archaea</taxon>
        <taxon>Methanobacteriati</taxon>
        <taxon>Methanobacteriota</taxon>
        <taxon>Thermococci</taxon>
        <taxon>Thermococcales</taxon>
        <taxon>Thermococcaceae</taxon>
        <taxon>Thermococcus</taxon>
    </lineage>
</organism>
<dbReference type="RefSeq" id="WP_253303951.1">
    <property type="nucleotide sequence ID" value="NZ_CP099582.1"/>
</dbReference>
<sequence>MEGRSMTREDVLIKDLIYHFSQAYEEKIKSAIKISREIVNMPISPFNPSKGYHPVLVFRKYFGGVKKEVPVSLLELKVLNRYNMPPWKKTIVFDLDTDTAGEYTFNNAHIMYIGNSRSIEYITKKLQEILKLMRKPPIGVTICYEEIYLEYESSKFIKLEIHGGEFRIESKISEYKVLARIFGRALPYIESTFRSKNKEFYKLLFAYSLESRSEFESFFMRYIYPKLNPEQKEFLDEMHDYRNFITLLYDNLARINRGTFQDEVGVRINRRISYARPLDIAIRFTDGGIQVGREAFNPLVTLYL</sequence>
<dbReference type="AlphaFoldDB" id="A0A9E7MWB3"/>
<protein>
    <submittedName>
        <fullName evidence="1">Uncharacterized protein</fullName>
    </submittedName>
</protein>
<reference evidence="1" key="2">
    <citation type="submission" date="2022-06" db="EMBL/GenBank/DDBJ databases">
        <authorList>
            <person name="Park Y.-J."/>
        </authorList>
    </citation>
    <scope>NUCLEOTIDE SEQUENCE</scope>
    <source>
        <strain evidence="1">TY</strain>
    </source>
</reference>
<gene>
    <name evidence="1" type="ORF">NF865_06475</name>
</gene>
<reference evidence="1" key="1">
    <citation type="journal article" date="1998" name="Int. J. Syst. Bacteriol. 48 Pt">
        <title>Thermococcus guaymasensis sp. nov. and Thermococcus aggregans sp. nov., two novel thermophilic archaea isolated from the Guaymas Basin hydrothermal vent site.</title>
        <authorList>
            <person name="Canganella F."/>
            <person name="Jones W.J."/>
            <person name="Gambacorta A."/>
            <person name="Antranikian G."/>
        </authorList>
    </citation>
    <scope>NUCLEOTIDE SEQUENCE</scope>
    <source>
        <strain evidence="1">TY</strain>
    </source>
</reference>
<dbReference type="KEGG" id="tagg:NF865_06475"/>
<evidence type="ECO:0000313" key="1">
    <source>
        <dbReference type="EMBL" id="USS39994.1"/>
    </source>
</evidence>